<evidence type="ECO:0000313" key="2">
    <source>
        <dbReference type="Proteomes" id="UP000823775"/>
    </source>
</evidence>
<comment type="caution">
    <text evidence="1">The sequence shown here is derived from an EMBL/GenBank/DDBJ whole genome shotgun (WGS) entry which is preliminary data.</text>
</comment>
<accession>A0ABS8WHR7</accession>
<gene>
    <name evidence="1" type="ORF">HAX54_045212</name>
</gene>
<organism evidence="1 2">
    <name type="scientific">Datura stramonium</name>
    <name type="common">Jimsonweed</name>
    <name type="synonym">Common thornapple</name>
    <dbReference type="NCBI Taxonomy" id="4076"/>
    <lineage>
        <taxon>Eukaryota</taxon>
        <taxon>Viridiplantae</taxon>
        <taxon>Streptophyta</taxon>
        <taxon>Embryophyta</taxon>
        <taxon>Tracheophyta</taxon>
        <taxon>Spermatophyta</taxon>
        <taxon>Magnoliopsida</taxon>
        <taxon>eudicotyledons</taxon>
        <taxon>Gunneridae</taxon>
        <taxon>Pentapetalae</taxon>
        <taxon>asterids</taxon>
        <taxon>lamiids</taxon>
        <taxon>Solanales</taxon>
        <taxon>Solanaceae</taxon>
        <taxon>Solanoideae</taxon>
        <taxon>Datureae</taxon>
        <taxon>Datura</taxon>
    </lineage>
</organism>
<proteinExistence type="predicted"/>
<protein>
    <submittedName>
        <fullName evidence="1">Uncharacterized protein</fullName>
    </submittedName>
</protein>
<dbReference type="Proteomes" id="UP000823775">
    <property type="component" value="Unassembled WGS sequence"/>
</dbReference>
<reference evidence="1 2" key="1">
    <citation type="journal article" date="2021" name="BMC Genomics">
        <title>Datura genome reveals duplications of psychoactive alkaloid biosynthetic genes and high mutation rate following tissue culture.</title>
        <authorList>
            <person name="Rajewski A."/>
            <person name="Carter-House D."/>
            <person name="Stajich J."/>
            <person name="Litt A."/>
        </authorList>
    </citation>
    <scope>NUCLEOTIDE SEQUENCE [LARGE SCALE GENOMIC DNA]</scope>
    <source>
        <strain evidence="1">AR-01</strain>
    </source>
</reference>
<dbReference type="EMBL" id="JACEIK010006998">
    <property type="protein sequence ID" value="MCE3049587.1"/>
    <property type="molecule type" value="Genomic_DNA"/>
</dbReference>
<sequence>TKLGNKDTTPHEVVQCDGPSARTETRAECHLCTELRDAGHDAAQWSANMDMVI</sequence>
<feature type="non-terminal residue" evidence="1">
    <location>
        <position position="1"/>
    </location>
</feature>
<keyword evidence="2" id="KW-1185">Reference proteome</keyword>
<evidence type="ECO:0000313" key="1">
    <source>
        <dbReference type="EMBL" id="MCE3049587.1"/>
    </source>
</evidence>
<name>A0ABS8WHR7_DATST</name>